<gene>
    <name evidence="9" type="ORF">K7X08_000393</name>
</gene>
<dbReference type="InterPro" id="IPR001471">
    <property type="entry name" value="AP2/ERF_dom"/>
</dbReference>
<evidence type="ECO:0000256" key="3">
    <source>
        <dbReference type="ARBA" id="ARBA00023125"/>
    </source>
</evidence>
<feature type="region of interest" description="Disordered" evidence="7">
    <location>
        <begin position="86"/>
        <end position="115"/>
    </location>
</feature>
<dbReference type="CDD" id="cd00018">
    <property type="entry name" value="AP2"/>
    <property type="match status" value="1"/>
</dbReference>
<dbReference type="AlphaFoldDB" id="A0A9Q1M6W5"/>
<dbReference type="InterPro" id="IPR016177">
    <property type="entry name" value="DNA-bd_dom_sf"/>
</dbReference>
<keyword evidence="3" id="KW-0238">DNA-binding</keyword>
<dbReference type="PANTHER" id="PTHR31241">
    <property type="entry name" value="DEHYDRATION-RESPONSIVE ELEMENT-BINDING PROTEIN 2C"/>
    <property type="match status" value="1"/>
</dbReference>
<evidence type="ECO:0000256" key="7">
    <source>
        <dbReference type="SAM" id="MobiDB-lite"/>
    </source>
</evidence>
<name>A0A9Q1M6W5_9SOLA</name>
<sequence>MQKRGVRQRTWGKWVAEIRERVYNTVEYQSNGKRLWLGTFLQLSKLPACAYDEAAKAMYGHDAILNFPDYCVQNDQVANDSSSVSIAQSTTSLESSESSVEDPRIEIALHTDERL</sequence>
<dbReference type="PANTHER" id="PTHR31241:SF83">
    <property type="entry name" value="AP2_ERF DOMAIN-CONTAINING PROTEIN"/>
    <property type="match status" value="1"/>
</dbReference>
<protein>
    <recommendedName>
        <fullName evidence="8">AP2/ERF domain-containing protein</fullName>
    </recommendedName>
</protein>
<comment type="caution">
    <text evidence="9">The sequence shown here is derived from an EMBL/GenBank/DDBJ whole genome shotgun (WGS) entry which is preliminary data.</text>
</comment>
<dbReference type="SMART" id="SM00380">
    <property type="entry name" value="AP2"/>
    <property type="match status" value="1"/>
</dbReference>
<feature type="compositionally biased region" description="Basic and acidic residues" evidence="7">
    <location>
        <begin position="101"/>
        <end position="115"/>
    </location>
</feature>
<feature type="domain" description="AP2/ERF" evidence="8">
    <location>
        <begin position="2"/>
        <end position="68"/>
    </location>
</feature>
<accession>A0A9Q1M6W5</accession>
<dbReference type="Gene3D" id="3.30.730.10">
    <property type="entry name" value="AP2/ERF domain"/>
    <property type="match status" value="1"/>
</dbReference>
<dbReference type="GO" id="GO:0003700">
    <property type="term" value="F:DNA-binding transcription factor activity"/>
    <property type="evidence" value="ECO:0007669"/>
    <property type="project" value="InterPro"/>
</dbReference>
<proteinExistence type="inferred from homology"/>
<keyword evidence="10" id="KW-1185">Reference proteome</keyword>
<dbReference type="SUPFAM" id="SSF54171">
    <property type="entry name" value="DNA-binding domain"/>
    <property type="match status" value="1"/>
</dbReference>
<dbReference type="PIRSF" id="PIRSF038123">
    <property type="entry name" value="PTI6"/>
    <property type="match status" value="1"/>
</dbReference>
<comment type="similarity">
    <text evidence="6">Belongs to the AP2/ERF transcription factor family. ERF subfamily.</text>
</comment>
<dbReference type="PROSITE" id="PS51032">
    <property type="entry name" value="AP2_ERF"/>
    <property type="match status" value="1"/>
</dbReference>
<keyword evidence="5" id="KW-0539">Nucleus</keyword>
<keyword evidence="2" id="KW-0805">Transcription regulation</keyword>
<evidence type="ECO:0000256" key="4">
    <source>
        <dbReference type="ARBA" id="ARBA00023163"/>
    </source>
</evidence>
<evidence type="ECO:0000313" key="10">
    <source>
        <dbReference type="Proteomes" id="UP001152561"/>
    </source>
</evidence>
<reference evidence="10" key="1">
    <citation type="journal article" date="2023" name="Proc. Natl. Acad. Sci. U.S.A.">
        <title>Genomic and structural basis for evolution of tropane alkaloid biosynthesis.</title>
        <authorList>
            <person name="Wanga Y.-J."/>
            <person name="Taina T."/>
            <person name="Yua J.-Y."/>
            <person name="Lia J."/>
            <person name="Xua B."/>
            <person name="Chenc J."/>
            <person name="D'Auriad J.C."/>
            <person name="Huanga J.-P."/>
            <person name="Huanga S.-X."/>
        </authorList>
    </citation>
    <scope>NUCLEOTIDE SEQUENCE [LARGE SCALE GENOMIC DNA]</scope>
    <source>
        <strain evidence="10">cv. KIB-2019</strain>
    </source>
</reference>
<evidence type="ECO:0000256" key="5">
    <source>
        <dbReference type="ARBA" id="ARBA00023242"/>
    </source>
</evidence>
<dbReference type="GO" id="GO:0000976">
    <property type="term" value="F:transcription cis-regulatory region binding"/>
    <property type="evidence" value="ECO:0007669"/>
    <property type="project" value="TreeGrafter"/>
</dbReference>
<organism evidence="9 10">
    <name type="scientific">Anisodus acutangulus</name>
    <dbReference type="NCBI Taxonomy" id="402998"/>
    <lineage>
        <taxon>Eukaryota</taxon>
        <taxon>Viridiplantae</taxon>
        <taxon>Streptophyta</taxon>
        <taxon>Embryophyta</taxon>
        <taxon>Tracheophyta</taxon>
        <taxon>Spermatophyta</taxon>
        <taxon>Magnoliopsida</taxon>
        <taxon>eudicotyledons</taxon>
        <taxon>Gunneridae</taxon>
        <taxon>Pentapetalae</taxon>
        <taxon>asterids</taxon>
        <taxon>lamiids</taxon>
        <taxon>Solanales</taxon>
        <taxon>Solanaceae</taxon>
        <taxon>Solanoideae</taxon>
        <taxon>Hyoscyameae</taxon>
        <taxon>Anisodus</taxon>
    </lineage>
</organism>
<dbReference type="Proteomes" id="UP001152561">
    <property type="component" value="Unassembled WGS sequence"/>
</dbReference>
<evidence type="ECO:0000259" key="8">
    <source>
        <dbReference type="PROSITE" id="PS51032"/>
    </source>
</evidence>
<evidence type="ECO:0000256" key="6">
    <source>
        <dbReference type="ARBA" id="ARBA00024343"/>
    </source>
</evidence>
<dbReference type="GO" id="GO:0006950">
    <property type="term" value="P:response to stress"/>
    <property type="evidence" value="ECO:0007669"/>
    <property type="project" value="TreeGrafter"/>
</dbReference>
<dbReference type="InterPro" id="IPR036955">
    <property type="entry name" value="AP2/ERF_dom_sf"/>
</dbReference>
<evidence type="ECO:0000313" key="9">
    <source>
        <dbReference type="EMBL" id="KAJ8551023.1"/>
    </source>
</evidence>
<keyword evidence="4" id="KW-0804">Transcription</keyword>
<dbReference type="GO" id="GO:0005634">
    <property type="term" value="C:nucleus"/>
    <property type="evidence" value="ECO:0007669"/>
    <property type="project" value="UniProtKB-SubCell"/>
</dbReference>
<dbReference type="EMBL" id="JAJAGQ010000010">
    <property type="protein sequence ID" value="KAJ8551023.1"/>
    <property type="molecule type" value="Genomic_DNA"/>
</dbReference>
<evidence type="ECO:0000256" key="1">
    <source>
        <dbReference type="ARBA" id="ARBA00004123"/>
    </source>
</evidence>
<dbReference type="GO" id="GO:0045893">
    <property type="term" value="P:positive regulation of DNA-templated transcription"/>
    <property type="evidence" value="ECO:0007669"/>
    <property type="project" value="TreeGrafter"/>
</dbReference>
<dbReference type="OrthoDB" id="550883at2759"/>
<comment type="subcellular location">
    <subcellularLocation>
        <location evidence="1">Nucleus</location>
    </subcellularLocation>
</comment>
<feature type="compositionally biased region" description="Low complexity" evidence="7">
    <location>
        <begin position="86"/>
        <end position="98"/>
    </location>
</feature>
<dbReference type="PRINTS" id="PR00367">
    <property type="entry name" value="ETHRSPELEMNT"/>
</dbReference>
<evidence type="ECO:0000256" key="2">
    <source>
        <dbReference type="ARBA" id="ARBA00023015"/>
    </source>
</evidence>